<dbReference type="EMBL" id="LT670844">
    <property type="protein sequence ID" value="SHJ69775.1"/>
    <property type="molecule type" value="Genomic_DNA"/>
</dbReference>
<dbReference type="OrthoDB" id="7992881at2"/>
<dbReference type="Gene3D" id="3.90.1720.10">
    <property type="entry name" value="endopeptidase domain like (from Nostoc punctiforme)"/>
    <property type="match status" value="1"/>
</dbReference>
<evidence type="ECO:0008006" key="3">
    <source>
        <dbReference type="Google" id="ProtNLM"/>
    </source>
</evidence>
<accession>A0A1M6LFG2</accession>
<dbReference type="RefSeq" id="WP_079537400.1">
    <property type="nucleotide sequence ID" value="NZ_LT670844.1"/>
</dbReference>
<reference evidence="1 2" key="1">
    <citation type="submission" date="2016-11" db="EMBL/GenBank/DDBJ databases">
        <authorList>
            <person name="Jaros S."/>
            <person name="Januszkiewicz K."/>
            <person name="Wedrychowicz H."/>
        </authorList>
    </citation>
    <scope>NUCLEOTIDE SEQUENCE [LARGE SCALE GENOMIC DNA]</scope>
    <source>
        <strain evidence="1 2">GAS499</strain>
    </source>
</reference>
<name>A0A1M6LFG2_9BRAD</name>
<dbReference type="AlphaFoldDB" id="A0A1M6LFG2"/>
<proteinExistence type="predicted"/>
<evidence type="ECO:0000313" key="1">
    <source>
        <dbReference type="EMBL" id="SHJ69775.1"/>
    </source>
</evidence>
<gene>
    <name evidence="1" type="ORF">SAMN05444159_1258</name>
</gene>
<evidence type="ECO:0000313" key="2">
    <source>
        <dbReference type="Proteomes" id="UP000189935"/>
    </source>
</evidence>
<protein>
    <recommendedName>
        <fullName evidence="3">NlpC/P60 family protein</fullName>
    </recommendedName>
</protein>
<sequence>MTRSEFLAPLIGSPWSWQSQNCWDFAAHVQRELFGRTLPQVVVPGDLSKRWVLEAIDAHPERALWQEVAQGPQGLVRASDGALVLMAHLRMPAHIGVWLQPEARVIHCSEQHGVCCETVLALKQMGWRKMTFYEPK</sequence>
<dbReference type="Proteomes" id="UP000189935">
    <property type="component" value="Chromosome I"/>
</dbReference>
<organism evidence="1 2">
    <name type="scientific">Bradyrhizobium lablabi</name>
    <dbReference type="NCBI Taxonomy" id="722472"/>
    <lineage>
        <taxon>Bacteria</taxon>
        <taxon>Pseudomonadati</taxon>
        <taxon>Pseudomonadota</taxon>
        <taxon>Alphaproteobacteria</taxon>
        <taxon>Hyphomicrobiales</taxon>
        <taxon>Nitrobacteraceae</taxon>
        <taxon>Bradyrhizobium</taxon>
    </lineage>
</organism>